<gene>
    <name evidence="1" type="ORF">S7711_09683</name>
</gene>
<keyword evidence="2" id="KW-1185">Reference proteome</keyword>
<dbReference type="AlphaFoldDB" id="A0A084AXD4"/>
<dbReference type="PANTHER" id="PTHR34144">
    <property type="entry name" value="CHROMOSOME 8, WHOLE GENOME SHOTGUN SEQUENCE"/>
    <property type="match status" value="1"/>
</dbReference>
<evidence type="ECO:0000313" key="2">
    <source>
        <dbReference type="Proteomes" id="UP000028045"/>
    </source>
</evidence>
<dbReference type="Pfam" id="PF11735">
    <property type="entry name" value="CAP59_mtransfer"/>
    <property type="match status" value="1"/>
</dbReference>
<accession>A0A084AXD4</accession>
<dbReference type="OrthoDB" id="262547at2759"/>
<organism evidence="1 2">
    <name type="scientific">Stachybotrys chartarum (strain CBS 109288 / IBT 7711)</name>
    <name type="common">Toxic black mold</name>
    <name type="synonym">Stilbospora chartarum</name>
    <dbReference type="NCBI Taxonomy" id="1280523"/>
    <lineage>
        <taxon>Eukaryota</taxon>
        <taxon>Fungi</taxon>
        <taxon>Dikarya</taxon>
        <taxon>Ascomycota</taxon>
        <taxon>Pezizomycotina</taxon>
        <taxon>Sordariomycetes</taxon>
        <taxon>Hypocreomycetidae</taxon>
        <taxon>Hypocreales</taxon>
        <taxon>Stachybotryaceae</taxon>
        <taxon>Stachybotrys</taxon>
    </lineage>
</organism>
<dbReference type="EMBL" id="KL648502">
    <property type="protein sequence ID" value="KEY69963.1"/>
    <property type="molecule type" value="Genomic_DNA"/>
</dbReference>
<evidence type="ECO:0000313" key="1">
    <source>
        <dbReference type="EMBL" id="KEY69963.1"/>
    </source>
</evidence>
<dbReference type="HOGENOM" id="CLU_036740_1_0_1"/>
<protein>
    <recommendedName>
        <fullName evidence="3">Alpha-1,3-mannosyltransferase CMT1</fullName>
    </recommendedName>
</protein>
<reference evidence="1 2" key="1">
    <citation type="journal article" date="2014" name="BMC Genomics">
        <title>Comparative genome sequencing reveals chemotype-specific gene clusters in the toxigenic black mold Stachybotrys.</title>
        <authorList>
            <person name="Semeiks J."/>
            <person name="Borek D."/>
            <person name="Otwinowski Z."/>
            <person name="Grishin N.V."/>
        </authorList>
    </citation>
    <scope>NUCLEOTIDE SEQUENCE [LARGE SCALE GENOMIC DNA]</scope>
    <source>
        <strain evidence="2">CBS 109288 / IBT 7711</strain>
    </source>
</reference>
<proteinExistence type="predicted"/>
<dbReference type="InterPro" id="IPR021047">
    <property type="entry name" value="Mannosyltransferase_CMT1"/>
</dbReference>
<sequence>MRRKLLQLLATLLCLQLILTSLCLLYFDYLHIEDLSSILRLSPQHESAASSSAQHGVASPVPTSSAALASSSEAVQAPTATLKPTATSPAAMPDGAILSVAQISLYIAAILDPAATELPRLECPTLDSSRYTPLLEGQDDTSQRIDYYFALDLRNCLAVLPRLLGSIIEAIRLLGPHRCALSVVEGHSPDGTADVLAALIPQLESIGISYFFNSSDIDPAAGDRIQKLAKLRNLTLQPLLDHRDRASKNTTIIFINDVAACTEDLLELALQRRNLGADMTCAMDWTYVGPDPTFYDVWVARTIYGDSFFDIPPDGNWNSAWNLFWNAPETQGRYRSLLPFQVFSCWNGAAAFGATLILNGLRFRHPRGGEKGECAQGEPQLFCKDLWYHGHGKVAVIPTVNLENSDKAGDRIKRLKGYTSALAKSQVDNSNKIDWILNPPEQVKCMGTWDSQFWRPWNETLDEE</sequence>
<dbReference type="PANTHER" id="PTHR34144:SF5">
    <property type="entry name" value="ALPHA-1,3-MANNOSYLTRANSFERASE CMT1"/>
    <property type="match status" value="1"/>
</dbReference>
<dbReference type="Proteomes" id="UP000028045">
    <property type="component" value="Unassembled WGS sequence"/>
</dbReference>
<evidence type="ECO:0008006" key="3">
    <source>
        <dbReference type="Google" id="ProtNLM"/>
    </source>
</evidence>
<name>A0A084AXD4_STACB</name>